<dbReference type="Proteomes" id="UP001417504">
    <property type="component" value="Unassembled WGS sequence"/>
</dbReference>
<reference evidence="1 2" key="1">
    <citation type="submission" date="2024-01" db="EMBL/GenBank/DDBJ databases">
        <title>Genome assemblies of Stephania.</title>
        <authorList>
            <person name="Yang L."/>
        </authorList>
    </citation>
    <scope>NUCLEOTIDE SEQUENCE [LARGE SCALE GENOMIC DNA]</scope>
    <source>
        <strain evidence="1">QJT</strain>
        <tissue evidence="1">Leaf</tissue>
    </source>
</reference>
<protein>
    <submittedName>
        <fullName evidence="1">Uncharacterized protein</fullName>
    </submittedName>
</protein>
<accession>A0AAP0P707</accession>
<sequence length="134" mass="14766">MRRFNRLRCRFVMGRSVKEDLVVECLTLMKKGIFVQLRGALRNLMGAFVNGDMAGLTSKIDRSSVGPLSACYYYSFLKFGFQTDSKLANITETGLSISHPKAELDSADSPFAVRVLTGLESSGKDSSMLGRVLD</sequence>
<dbReference type="EMBL" id="JBBNAE010000004">
    <property type="protein sequence ID" value="KAK9129821.1"/>
    <property type="molecule type" value="Genomic_DNA"/>
</dbReference>
<name>A0AAP0P707_9MAGN</name>
<gene>
    <name evidence="1" type="ORF">Sjap_010308</name>
</gene>
<organism evidence="1 2">
    <name type="scientific">Stephania japonica</name>
    <dbReference type="NCBI Taxonomy" id="461633"/>
    <lineage>
        <taxon>Eukaryota</taxon>
        <taxon>Viridiplantae</taxon>
        <taxon>Streptophyta</taxon>
        <taxon>Embryophyta</taxon>
        <taxon>Tracheophyta</taxon>
        <taxon>Spermatophyta</taxon>
        <taxon>Magnoliopsida</taxon>
        <taxon>Ranunculales</taxon>
        <taxon>Menispermaceae</taxon>
        <taxon>Menispermoideae</taxon>
        <taxon>Cissampelideae</taxon>
        <taxon>Stephania</taxon>
    </lineage>
</organism>
<evidence type="ECO:0000313" key="2">
    <source>
        <dbReference type="Proteomes" id="UP001417504"/>
    </source>
</evidence>
<dbReference type="AlphaFoldDB" id="A0AAP0P707"/>
<proteinExistence type="predicted"/>
<keyword evidence="2" id="KW-1185">Reference proteome</keyword>
<comment type="caution">
    <text evidence="1">The sequence shown here is derived from an EMBL/GenBank/DDBJ whole genome shotgun (WGS) entry which is preliminary data.</text>
</comment>
<evidence type="ECO:0000313" key="1">
    <source>
        <dbReference type="EMBL" id="KAK9129821.1"/>
    </source>
</evidence>